<sequence length="190" mass="20870">MSDEHKQDDTTIDEAVVETAEEQAELNDAVDADDQLSKALEEITQLKEQQLRVQAEMQNVRRRAEMDVEKAHKFGLEKFASEMLTVVDNLERALAAAGDDEATQALREGVEMTLTGLLASLEKFQVQAVDPQGQPFDPELHQAMSMVDNPDVAANTVIAVMQKGYTISGRLLRPAMVMVSKGAGKVDEKA</sequence>
<name>A0A222FFC0_9GAMM</name>
<dbReference type="GO" id="GO:0051087">
    <property type="term" value="F:protein-folding chaperone binding"/>
    <property type="evidence" value="ECO:0007669"/>
    <property type="project" value="InterPro"/>
</dbReference>
<evidence type="ECO:0000256" key="3">
    <source>
        <dbReference type="ARBA" id="ARBA00011738"/>
    </source>
</evidence>
<dbReference type="KEGG" id="bsan:CHH28_00555"/>
<keyword evidence="6 10" id="KW-0143">Chaperone</keyword>
<dbReference type="Gene3D" id="3.90.20.20">
    <property type="match status" value="1"/>
</dbReference>
<comment type="subcellular location">
    <subcellularLocation>
        <location evidence="1 10">Cytoplasm</location>
    </subcellularLocation>
</comment>
<dbReference type="NCBIfam" id="NF010737">
    <property type="entry name" value="PRK14139.1"/>
    <property type="match status" value="1"/>
</dbReference>
<evidence type="ECO:0000256" key="5">
    <source>
        <dbReference type="ARBA" id="ARBA00023016"/>
    </source>
</evidence>
<evidence type="ECO:0000313" key="14">
    <source>
        <dbReference type="EMBL" id="ASP37266.1"/>
    </source>
</evidence>
<evidence type="ECO:0000313" key="15">
    <source>
        <dbReference type="Proteomes" id="UP000202440"/>
    </source>
</evidence>
<dbReference type="NCBIfam" id="NF010738">
    <property type="entry name" value="PRK14140.1"/>
    <property type="match status" value="1"/>
</dbReference>
<dbReference type="GO" id="GO:0042803">
    <property type="term" value="F:protein homodimerization activity"/>
    <property type="evidence" value="ECO:0007669"/>
    <property type="project" value="InterPro"/>
</dbReference>
<organism evidence="14 15">
    <name type="scientific">Bacterioplanes sanyensis</name>
    <dbReference type="NCBI Taxonomy" id="1249553"/>
    <lineage>
        <taxon>Bacteria</taxon>
        <taxon>Pseudomonadati</taxon>
        <taxon>Pseudomonadota</taxon>
        <taxon>Gammaproteobacteria</taxon>
        <taxon>Oceanospirillales</taxon>
        <taxon>Oceanospirillaceae</taxon>
        <taxon>Bacterioplanes</taxon>
    </lineage>
</organism>
<evidence type="ECO:0000256" key="2">
    <source>
        <dbReference type="ARBA" id="ARBA00009054"/>
    </source>
</evidence>
<dbReference type="PANTHER" id="PTHR21237">
    <property type="entry name" value="GRPE PROTEIN"/>
    <property type="match status" value="1"/>
</dbReference>
<dbReference type="PANTHER" id="PTHR21237:SF23">
    <property type="entry name" value="GRPE PROTEIN HOMOLOG, MITOCHONDRIAL"/>
    <property type="match status" value="1"/>
</dbReference>
<dbReference type="InterPro" id="IPR000740">
    <property type="entry name" value="GrpE"/>
</dbReference>
<dbReference type="RefSeq" id="WP_094058484.1">
    <property type="nucleotide sequence ID" value="NZ_CP022530.1"/>
</dbReference>
<keyword evidence="4 10" id="KW-0963">Cytoplasm</keyword>
<dbReference type="GO" id="GO:0051082">
    <property type="term" value="F:unfolded protein binding"/>
    <property type="evidence" value="ECO:0007669"/>
    <property type="project" value="TreeGrafter"/>
</dbReference>
<dbReference type="SUPFAM" id="SSF51064">
    <property type="entry name" value="Head domain of nucleotide exchange factor GrpE"/>
    <property type="match status" value="1"/>
</dbReference>
<keyword evidence="15" id="KW-1185">Reference proteome</keyword>
<evidence type="ECO:0000256" key="13">
    <source>
        <dbReference type="SAM" id="Coils"/>
    </source>
</evidence>
<accession>A0A222FFC0</accession>
<feature type="coiled-coil region" evidence="13">
    <location>
        <begin position="29"/>
        <end position="63"/>
    </location>
</feature>
<evidence type="ECO:0000256" key="12">
    <source>
        <dbReference type="RuleBase" id="RU004478"/>
    </source>
</evidence>
<gene>
    <name evidence="10" type="primary">grpE</name>
    <name evidence="14" type="ORF">CHH28_00555</name>
</gene>
<evidence type="ECO:0000256" key="4">
    <source>
        <dbReference type="ARBA" id="ARBA00022490"/>
    </source>
</evidence>
<keyword evidence="13" id="KW-0175">Coiled coil</keyword>
<dbReference type="FunFam" id="2.30.22.10:FF:000001">
    <property type="entry name" value="Protein GrpE"/>
    <property type="match status" value="1"/>
</dbReference>
<dbReference type="OrthoDB" id="9789811at2"/>
<evidence type="ECO:0000256" key="1">
    <source>
        <dbReference type="ARBA" id="ARBA00004496"/>
    </source>
</evidence>
<dbReference type="NCBIfam" id="NF010748">
    <property type="entry name" value="PRK14150.1"/>
    <property type="match status" value="1"/>
</dbReference>
<dbReference type="Pfam" id="PF01025">
    <property type="entry name" value="GrpE"/>
    <property type="match status" value="1"/>
</dbReference>
<comment type="function">
    <text evidence="7 10 11">Participates actively in the response to hyperosmotic and heat shock by preventing the aggregation of stress-denatured proteins, in association with DnaK and GrpE. It is the nucleotide exchange factor for DnaK and may function as a thermosensor. Unfolded proteins bind initially to DnaJ; upon interaction with the DnaJ-bound protein, DnaK hydrolyzes its bound ATP, resulting in the formation of a stable complex. GrpE releases ADP from DnaK; ATP binding to DnaK triggers the release of the substrate protein, thus completing the reaction cycle. Several rounds of ATP-dependent interactions between DnaJ, DnaK and GrpE are required for fully efficient folding.</text>
</comment>
<dbReference type="Proteomes" id="UP000202440">
    <property type="component" value="Chromosome"/>
</dbReference>
<evidence type="ECO:0000256" key="7">
    <source>
        <dbReference type="ARBA" id="ARBA00053401"/>
    </source>
</evidence>
<dbReference type="SUPFAM" id="SSF58014">
    <property type="entry name" value="Coiled-coil domain of nucleotide exchange factor GrpE"/>
    <property type="match status" value="1"/>
</dbReference>
<dbReference type="CDD" id="cd00446">
    <property type="entry name" value="GrpE"/>
    <property type="match status" value="1"/>
</dbReference>
<dbReference type="EMBL" id="CP022530">
    <property type="protein sequence ID" value="ASP37266.1"/>
    <property type="molecule type" value="Genomic_DNA"/>
</dbReference>
<evidence type="ECO:0000256" key="6">
    <source>
        <dbReference type="ARBA" id="ARBA00023186"/>
    </source>
</evidence>
<keyword evidence="5 10" id="KW-0346">Stress response</keyword>
<dbReference type="Gene3D" id="2.30.22.10">
    <property type="entry name" value="Head domain of nucleotide exchange factor GrpE"/>
    <property type="match status" value="1"/>
</dbReference>
<evidence type="ECO:0000256" key="8">
    <source>
        <dbReference type="ARBA" id="ARBA00072274"/>
    </source>
</evidence>
<dbReference type="AlphaFoldDB" id="A0A222FFC0"/>
<reference evidence="14 15" key="1">
    <citation type="submission" date="2017-07" db="EMBL/GenBank/DDBJ databases">
        <title>Annotated genome sequence of Bacterioplanes sanyensis isolated from Red Sea.</title>
        <authorList>
            <person name="Rehman Z.U."/>
        </authorList>
    </citation>
    <scope>NUCLEOTIDE SEQUENCE [LARGE SCALE GENOMIC DNA]</scope>
    <source>
        <strain evidence="14 15">NV9</strain>
    </source>
</reference>
<dbReference type="PRINTS" id="PR00773">
    <property type="entry name" value="GRPEPROTEIN"/>
</dbReference>
<evidence type="ECO:0000256" key="11">
    <source>
        <dbReference type="RuleBase" id="RU000639"/>
    </source>
</evidence>
<dbReference type="InterPro" id="IPR013805">
    <property type="entry name" value="GrpE_CC"/>
</dbReference>
<dbReference type="HAMAP" id="MF_01151">
    <property type="entry name" value="GrpE"/>
    <property type="match status" value="1"/>
</dbReference>
<protein>
    <recommendedName>
        <fullName evidence="8 10">Protein GrpE</fullName>
    </recommendedName>
    <alternativeName>
        <fullName evidence="9 10">HSP-70 cofactor</fullName>
    </alternativeName>
</protein>
<dbReference type="InterPro" id="IPR009012">
    <property type="entry name" value="GrpE_head"/>
</dbReference>
<evidence type="ECO:0000256" key="10">
    <source>
        <dbReference type="HAMAP-Rule" id="MF_01151"/>
    </source>
</evidence>
<dbReference type="GO" id="GO:0005829">
    <property type="term" value="C:cytosol"/>
    <property type="evidence" value="ECO:0007669"/>
    <property type="project" value="TreeGrafter"/>
</dbReference>
<evidence type="ECO:0000256" key="9">
    <source>
        <dbReference type="ARBA" id="ARBA00076414"/>
    </source>
</evidence>
<dbReference type="PROSITE" id="PS01071">
    <property type="entry name" value="GRPE"/>
    <property type="match status" value="1"/>
</dbReference>
<dbReference type="GO" id="GO:0006457">
    <property type="term" value="P:protein folding"/>
    <property type="evidence" value="ECO:0007669"/>
    <property type="project" value="InterPro"/>
</dbReference>
<proteinExistence type="inferred from homology"/>
<comment type="subunit">
    <text evidence="3 10">Homodimer.</text>
</comment>
<comment type="similarity">
    <text evidence="2 10 12">Belongs to the GrpE family.</text>
</comment>
<dbReference type="GO" id="GO:0000774">
    <property type="term" value="F:adenyl-nucleotide exchange factor activity"/>
    <property type="evidence" value="ECO:0007669"/>
    <property type="project" value="InterPro"/>
</dbReference>